<dbReference type="AlphaFoldDB" id="A0A4S2MV93"/>
<evidence type="ECO:0000313" key="2">
    <source>
        <dbReference type="EMBL" id="TGZ80528.1"/>
    </source>
</evidence>
<keyword evidence="3" id="KW-1185">Reference proteome</keyword>
<proteinExistence type="predicted"/>
<evidence type="ECO:0000313" key="3">
    <source>
        <dbReference type="Proteomes" id="UP000298138"/>
    </source>
</evidence>
<reference evidence="2 3" key="1">
    <citation type="submission" date="2019-04" db="EMBL/GenBank/DDBJ databases">
        <title>Comparative genomics and transcriptomics to analyze fruiting body development in filamentous ascomycetes.</title>
        <authorList>
            <consortium name="DOE Joint Genome Institute"/>
            <person name="Lutkenhaus R."/>
            <person name="Traeger S."/>
            <person name="Breuer J."/>
            <person name="Kuo A."/>
            <person name="Lipzen A."/>
            <person name="Pangilinan J."/>
            <person name="Dilworth D."/>
            <person name="Sandor L."/>
            <person name="Poggeler S."/>
            <person name="Barry K."/>
            <person name="Grigoriev I.V."/>
            <person name="Nowrousian M."/>
        </authorList>
    </citation>
    <scope>NUCLEOTIDE SEQUENCE [LARGE SCALE GENOMIC DNA]</scope>
    <source>
        <strain evidence="2 3">CBS 389.68</strain>
    </source>
</reference>
<protein>
    <submittedName>
        <fullName evidence="2">Uncharacterized protein</fullName>
    </submittedName>
</protein>
<sequence length="74" mass="8684">MSQFITRTWFPLTSHTIATIAIASDQCSCQCFPNHAFIIRQRWGLTLPLPPQYHYCFFFFFFLPLILRSPTPCP</sequence>
<evidence type="ECO:0000256" key="1">
    <source>
        <dbReference type="SAM" id="Phobius"/>
    </source>
</evidence>
<dbReference type="InParanoid" id="A0A4S2MV93"/>
<accession>A0A4S2MV93</accession>
<gene>
    <name evidence="2" type="ORF">EX30DRAFT_53175</name>
</gene>
<feature type="transmembrane region" description="Helical" evidence="1">
    <location>
        <begin position="52"/>
        <end position="69"/>
    </location>
</feature>
<keyword evidence="1" id="KW-0812">Transmembrane</keyword>
<organism evidence="2 3">
    <name type="scientific">Ascodesmis nigricans</name>
    <dbReference type="NCBI Taxonomy" id="341454"/>
    <lineage>
        <taxon>Eukaryota</taxon>
        <taxon>Fungi</taxon>
        <taxon>Dikarya</taxon>
        <taxon>Ascomycota</taxon>
        <taxon>Pezizomycotina</taxon>
        <taxon>Pezizomycetes</taxon>
        <taxon>Pezizales</taxon>
        <taxon>Ascodesmidaceae</taxon>
        <taxon>Ascodesmis</taxon>
    </lineage>
</organism>
<name>A0A4S2MV93_9PEZI</name>
<dbReference type="Proteomes" id="UP000298138">
    <property type="component" value="Unassembled WGS sequence"/>
</dbReference>
<keyword evidence="1" id="KW-0472">Membrane</keyword>
<keyword evidence="1" id="KW-1133">Transmembrane helix</keyword>
<dbReference type="EMBL" id="ML220124">
    <property type="protein sequence ID" value="TGZ80528.1"/>
    <property type="molecule type" value="Genomic_DNA"/>
</dbReference>